<reference evidence="2 3" key="1">
    <citation type="submission" date="2023-12" db="EMBL/GenBank/DDBJ databases">
        <title>Description of new species of Mycobacterium terrae complex isolated from sewage at the Sao Paulo Zoological Park Foundation in Brazil.</title>
        <authorList>
            <person name="Romagnoli C.L."/>
            <person name="Conceicao E.C."/>
            <person name="Machado E."/>
            <person name="Barreto L.B.P.F."/>
            <person name="Sharma A."/>
            <person name="Silva N.M."/>
            <person name="Marques L.E."/>
            <person name="Juliana M.A."/>
            <person name="Lourenco M.C.S."/>
            <person name="Digiampietri L.A."/>
            <person name="Suffys P.N."/>
            <person name="Viana-Niero C."/>
        </authorList>
    </citation>
    <scope>NUCLEOTIDE SEQUENCE [LARGE SCALE GENOMIC DNA]</scope>
    <source>
        <strain evidence="2 3">MYC098</strain>
    </source>
</reference>
<proteinExistence type="predicted"/>
<keyword evidence="3" id="KW-1185">Reference proteome</keyword>
<dbReference type="PANTHER" id="PTHR33608">
    <property type="entry name" value="BLL2464 PROTEIN"/>
    <property type="match status" value="1"/>
</dbReference>
<evidence type="ECO:0000313" key="3">
    <source>
        <dbReference type="Proteomes" id="UP001299596"/>
    </source>
</evidence>
<organism evidence="2 3">
    <name type="scientific">[Mycobacterium] crassicus</name>
    <dbReference type="NCBI Taxonomy" id="2872309"/>
    <lineage>
        <taxon>Bacteria</taxon>
        <taxon>Bacillati</taxon>
        <taxon>Actinomycetota</taxon>
        <taxon>Actinomycetes</taxon>
        <taxon>Mycobacteriales</taxon>
        <taxon>Mycobacteriaceae</taxon>
        <taxon>Mycolicibacter</taxon>
    </lineage>
</organism>
<dbReference type="Proteomes" id="UP001299596">
    <property type="component" value="Unassembled WGS sequence"/>
</dbReference>
<accession>A0ABU5XL22</accession>
<feature type="domain" description="DUF58" evidence="1">
    <location>
        <begin position="208"/>
        <end position="370"/>
    </location>
</feature>
<dbReference type="Pfam" id="PF01882">
    <property type="entry name" value="DUF58"/>
    <property type="match status" value="1"/>
</dbReference>
<protein>
    <submittedName>
        <fullName evidence="2">DUF58 domain-containing protein</fullName>
    </submittedName>
</protein>
<sequence length="432" mass="45991">MTHNAAHGEAFDTDVELRWQASPVTRALATCTALALTVAVGGSRWQLIAFAAPLLGVLCSLGWQSPAPVLRVRATPAAQRCFESEPVELAVRVTTSDHDAPPTDLAVSAHPAVRLDAAEHTAEVTGEGALGISVTATAERWGRYPIRATVGALGRGGLLAGTATVEIAEVTVFPLAPPQSTPIPHSELLDRVGTHLTRHSGRGVEYADIRAYLPGDPLRSVNWPVSARRGSLHVTQRLTDRGADVVVLVDAYPQPRGPATIATERSVLGAAQVVQTALRNGDRAGIVTLGGRHPRWVGPDIGQRQFYRIVDAVLGAGDGFETTTGTLAPRAAVPAGALVIAFSTLLDTEFALALTDLRRRGHVVLAVDVLAGSPFEVEPDPLVTRLWTLQRTAMYRDMATVGVDVAAWSAEQSLEQSMRLVTQRHRPTAARR</sequence>
<evidence type="ECO:0000313" key="2">
    <source>
        <dbReference type="EMBL" id="MEB3022037.1"/>
    </source>
</evidence>
<dbReference type="RefSeq" id="WP_225407440.1">
    <property type="nucleotide sequence ID" value="NZ_JAYJJR010000007.1"/>
</dbReference>
<dbReference type="InterPro" id="IPR002881">
    <property type="entry name" value="DUF58"/>
</dbReference>
<gene>
    <name evidence="2" type="ORF">K6T79_13360</name>
</gene>
<evidence type="ECO:0000259" key="1">
    <source>
        <dbReference type="Pfam" id="PF01882"/>
    </source>
</evidence>
<dbReference type="PANTHER" id="PTHR33608:SF14">
    <property type="entry name" value="POSSIBLE CONSERVED SECRETED PROTEIN"/>
    <property type="match status" value="1"/>
</dbReference>
<comment type="caution">
    <text evidence="2">The sequence shown here is derived from an EMBL/GenBank/DDBJ whole genome shotgun (WGS) entry which is preliminary data.</text>
</comment>
<name>A0ABU5XL22_9MYCO</name>
<dbReference type="EMBL" id="JAYJJR010000007">
    <property type="protein sequence ID" value="MEB3022037.1"/>
    <property type="molecule type" value="Genomic_DNA"/>
</dbReference>